<keyword evidence="5 7" id="KW-0472">Membrane</keyword>
<comment type="similarity">
    <text evidence="6">Belongs to the ABC-4 integral membrane protein family.</text>
</comment>
<feature type="transmembrane region" description="Helical" evidence="7">
    <location>
        <begin position="162"/>
        <end position="184"/>
    </location>
</feature>
<dbReference type="PANTHER" id="PTHR30572">
    <property type="entry name" value="MEMBRANE COMPONENT OF TRANSPORTER-RELATED"/>
    <property type="match status" value="1"/>
</dbReference>
<evidence type="ECO:0000256" key="6">
    <source>
        <dbReference type="ARBA" id="ARBA00038076"/>
    </source>
</evidence>
<evidence type="ECO:0000256" key="2">
    <source>
        <dbReference type="ARBA" id="ARBA00022475"/>
    </source>
</evidence>
<feature type="transmembrane region" description="Helical" evidence="7">
    <location>
        <begin position="253"/>
        <end position="273"/>
    </location>
</feature>
<evidence type="ECO:0000256" key="3">
    <source>
        <dbReference type="ARBA" id="ARBA00022692"/>
    </source>
</evidence>
<dbReference type="AlphaFoldDB" id="A0A645B4S2"/>
<reference evidence="9" key="1">
    <citation type="submission" date="2019-08" db="EMBL/GenBank/DDBJ databases">
        <authorList>
            <person name="Kucharzyk K."/>
            <person name="Murdoch R.W."/>
            <person name="Higgins S."/>
            <person name="Loffler F."/>
        </authorList>
    </citation>
    <scope>NUCLEOTIDE SEQUENCE</scope>
</reference>
<name>A0A645B4S2_9ZZZZ</name>
<feature type="transmembrane region" description="Helical" evidence="7">
    <location>
        <begin position="204"/>
        <end position="233"/>
    </location>
</feature>
<organism evidence="9">
    <name type="scientific">bioreactor metagenome</name>
    <dbReference type="NCBI Taxonomy" id="1076179"/>
    <lineage>
        <taxon>unclassified sequences</taxon>
        <taxon>metagenomes</taxon>
        <taxon>ecological metagenomes</taxon>
    </lineage>
</organism>
<keyword evidence="4 7" id="KW-1133">Transmembrane helix</keyword>
<dbReference type="EMBL" id="VSSQ01017796">
    <property type="protein sequence ID" value="MPM60422.1"/>
    <property type="molecule type" value="Genomic_DNA"/>
</dbReference>
<evidence type="ECO:0000256" key="5">
    <source>
        <dbReference type="ARBA" id="ARBA00023136"/>
    </source>
</evidence>
<evidence type="ECO:0000256" key="4">
    <source>
        <dbReference type="ARBA" id="ARBA00022989"/>
    </source>
</evidence>
<evidence type="ECO:0000259" key="8">
    <source>
        <dbReference type="Pfam" id="PF02687"/>
    </source>
</evidence>
<dbReference type="GO" id="GO:0005886">
    <property type="term" value="C:plasma membrane"/>
    <property type="evidence" value="ECO:0007669"/>
    <property type="project" value="UniProtKB-SubCell"/>
</dbReference>
<dbReference type="PANTHER" id="PTHR30572:SF4">
    <property type="entry name" value="ABC TRANSPORTER PERMEASE YTRF"/>
    <property type="match status" value="1"/>
</dbReference>
<gene>
    <name evidence="9" type="ORF">SDC9_107273</name>
</gene>
<dbReference type="InterPro" id="IPR003838">
    <property type="entry name" value="ABC3_permease_C"/>
</dbReference>
<evidence type="ECO:0000256" key="1">
    <source>
        <dbReference type="ARBA" id="ARBA00004651"/>
    </source>
</evidence>
<keyword evidence="3 7" id="KW-0812">Transmembrane</keyword>
<comment type="caution">
    <text evidence="9">The sequence shown here is derived from an EMBL/GenBank/DDBJ whole genome shotgun (WGS) entry which is preliminary data.</text>
</comment>
<feature type="domain" description="ABC3 transporter permease C-terminal" evidence="8">
    <location>
        <begin position="164"/>
        <end position="279"/>
    </location>
</feature>
<dbReference type="GO" id="GO:0022857">
    <property type="term" value="F:transmembrane transporter activity"/>
    <property type="evidence" value="ECO:0007669"/>
    <property type="project" value="TreeGrafter"/>
</dbReference>
<evidence type="ECO:0000256" key="7">
    <source>
        <dbReference type="SAM" id="Phobius"/>
    </source>
</evidence>
<dbReference type="Pfam" id="PF02687">
    <property type="entry name" value="FtsX"/>
    <property type="match status" value="1"/>
</dbReference>
<keyword evidence="2" id="KW-1003">Cell membrane</keyword>
<comment type="subcellular location">
    <subcellularLocation>
        <location evidence="1">Cell membrane</location>
        <topology evidence="1">Multi-pass membrane protein</topology>
    </subcellularLocation>
</comment>
<protein>
    <recommendedName>
        <fullName evidence="8">ABC3 transporter permease C-terminal domain-containing protein</fullName>
    </recommendedName>
</protein>
<evidence type="ECO:0000313" key="9">
    <source>
        <dbReference type="EMBL" id="MPM60422.1"/>
    </source>
</evidence>
<sequence length="287" mass="32307">MTVPRFSRIENRLHAQWFKEETIELKVIGIVAIPTRYISYINTATGLTSAEQIYGYSSEIYVSKALWWNLWNKASDQTPYYPEQLSLQTENLTYLEDIVYDLGNLFPHFQFVSAPKAEERLLSNFSLEPEIAFRNLPLKLSLDLKNQAIREQQAVISADLRLPILILILFNAALLVAANILIMVTERKREMAILKAIGAMRKNIIAMVLAEAVMVTFLGGSLGFLLVEVQSILNQITNRNPFFVILSNVMRSYGIVVGSTAIIAIFFGLLPAIKSASMSVMGVLRDE</sequence>
<proteinExistence type="inferred from homology"/>
<dbReference type="InterPro" id="IPR050250">
    <property type="entry name" value="Macrolide_Exporter_MacB"/>
</dbReference>
<accession>A0A645B4S2</accession>